<feature type="chain" id="PRO_5004128865" evidence="2">
    <location>
        <begin position="30"/>
        <end position="707"/>
    </location>
</feature>
<dbReference type="Pfam" id="PF13176">
    <property type="entry name" value="TPR_7"/>
    <property type="match status" value="1"/>
</dbReference>
<dbReference type="Proteomes" id="UP000013047">
    <property type="component" value="Unassembled WGS sequence"/>
</dbReference>
<evidence type="ECO:0000259" key="3">
    <source>
        <dbReference type="Pfam" id="PF12770"/>
    </source>
</evidence>
<protein>
    <submittedName>
        <fullName evidence="4">Tetratricopeptide domain-containing protein</fullName>
    </submittedName>
</protein>
<dbReference type="AlphaFoldDB" id="N6Z0Z9"/>
<dbReference type="EMBL" id="AMXF01000043">
    <property type="protein sequence ID" value="ENO97520.1"/>
    <property type="molecule type" value="Genomic_DNA"/>
</dbReference>
<dbReference type="InterPro" id="IPR019734">
    <property type="entry name" value="TPR_rpt"/>
</dbReference>
<proteinExistence type="predicted"/>
<feature type="repeat" description="TPR" evidence="1">
    <location>
        <begin position="151"/>
        <end position="184"/>
    </location>
</feature>
<sequence>MSTMRASVRRAAGLVALCLVWGAAPSVFAQASVGGGAVFDSAQARLRDAETLKALTAEGQLLYRRDRVRLDGYRYCSQAVSQAERGELRESIRSAARALHVGLAEGNEDLVALAKRDFAIAYSYAGDLDSAERHAREALQHVAKNPAIVAGPAYKTLGDVAARRGRYDEAIGLYAKAAEVASERFRALVDLSLVNAYLSAGRVGEARAVYERQAPAEAALGPLRARIEGRLLLAEGRLDEAASAFESAARTAIGADADYNRLWALDGLARTWIARGDRREAQQRALEAATLAEGVRARFRSEEFKTGLFGDMQQVFELAVALSMDLGEVERAWALSERSRGRALLDTLRGRVDGGGRLDEAVGAAGLGELQAALQPGELLLQYHALDDRLVAWVVAPGTLRGQVLPIARGELEAMVEEFRRSIFRRAGDTRTLARALHARIVEPLGLPSGSERLVVVPHGALHYLPFQALVGTAGRYLIEERGIVIAPSASVALQLARRGAGASGALVAFGNPASQAREGLPGAEREVERISDLFPERRVYFREQASKERFRESAGAGRILHVAAHAEVDAVDPLHSRILLAGAADDPGFLEAREVYDVDLGGVALVTLSACESGLGRIARGDEILGFTRAFLTAGAGGLVASLWPVADDSTEFLMTRFYSAFVRGTAAVEAMREAQVATLQQPGFAHPFFWAPFNLIGDWRLRGGT</sequence>
<dbReference type="InterPro" id="IPR011990">
    <property type="entry name" value="TPR-like_helical_dom_sf"/>
</dbReference>
<organism evidence="4 5">
    <name type="scientific">Thauera phenylacetica B4P</name>
    <dbReference type="NCBI Taxonomy" id="1234382"/>
    <lineage>
        <taxon>Bacteria</taxon>
        <taxon>Pseudomonadati</taxon>
        <taxon>Pseudomonadota</taxon>
        <taxon>Betaproteobacteria</taxon>
        <taxon>Rhodocyclales</taxon>
        <taxon>Zoogloeaceae</taxon>
        <taxon>Thauera</taxon>
    </lineage>
</organism>
<feature type="signal peptide" evidence="2">
    <location>
        <begin position="1"/>
        <end position="29"/>
    </location>
</feature>
<comment type="caution">
    <text evidence="4">The sequence shown here is derived from an EMBL/GenBank/DDBJ whole genome shotgun (WGS) entry which is preliminary data.</text>
</comment>
<dbReference type="SUPFAM" id="SSF48452">
    <property type="entry name" value="TPR-like"/>
    <property type="match status" value="1"/>
</dbReference>
<reference evidence="4 5" key="1">
    <citation type="submission" date="2012-09" db="EMBL/GenBank/DDBJ databases">
        <title>Draft Genome Sequences of 6 Strains from Genus Thauera.</title>
        <authorList>
            <person name="Liu B."/>
            <person name="Shapleigh J.P."/>
            <person name="Frostegard A.H."/>
        </authorList>
    </citation>
    <scope>NUCLEOTIDE SEQUENCE [LARGE SCALE GENOMIC DNA]</scope>
    <source>
        <strain evidence="4 5">B4P</strain>
    </source>
</reference>
<accession>N6Z0Z9</accession>
<gene>
    <name evidence="4" type="ORF">C667_08418</name>
</gene>
<dbReference type="Gene3D" id="1.25.40.10">
    <property type="entry name" value="Tetratricopeptide repeat domain"/>
    <property type="match status" value="1"/>
</dbReference>
<evidence type="ECO:0000256" key="1">
    <source>
        <dbReference type="PROSITE-ProRule" id="PRU00339"/>
    </source>
</evidence>
<name>N6Z0Z9_9RHOO</name>
<dbReference type="SMART" id="SM00028">
    <property type="entry name" value="TPR"/>
    <property type="match status" value="2"/>
</dbReference>
<feature type="domain" description="CHAT" evidence="3">
    <location>
        <begin position="433"/>
        <end position="700"/>
    </location>
</feature>
<dbReference type="InterPro" id="IPR024983">
    <property type="entry name" value="CHAT_dom"/>
</dbReference>
<evidence type="ECO:0000313" key="5">
    <source>
        <dbReference type="Proteomes" id="UP000013047"/>
    </source>
</evidence>
<keyword evidence="5" id="KW-1185">Reference proteome</keyword>
<dbReference type="PROSITE" id="PS50005">
    <property type="entry name" value="TPR"/>
    <property type="match status" value="1"/>
</dbReference>
<evidence type="ECO:0000256" key="2">
    <source>
        <dbReference type="SAM" id="SignalP"/>
    </source>
</evidence>
<keyword evidence="2" id="KW-0732">Signal</keyword>
<dbReference type="PANTHER" id="PTHR10098">
    <property type="entry name" value="RAPSYN-RELATED"/>
    <property type="match status" value="1"/>
</dbReference>
<keyword evidence="1" id="KW-0802">TPR repeat</keyword>
<dbReference type="Pfam" id="PF12770">
    <property type="entry name" value="CHAT"/>
    <property type="match status" value="1"/>
</dbReference>
<evidence type="ECO:0000313" key="4">
    <source>
        <dbReference type="EMBL" id="ENO97520.1"/>
    </source>
</evidence>